<dbReference type="AlphaFoldDB" id="A0A177AY34"/>
<comment type="similarity">
    <text evidence="1 9">Belongs to the YIF1 family.</text>
</comment>
<name>A0A177AY34_9BILA</name>
<dbReference type="GO" id="GO:0000139">
    <property type="term" value="C:Golgi membrane"/>
    <property type="evidence" value="ECO:0007669"/>
    <property type="project" value="UniProtKB-SubCell"/>
</dbReference>
<evidence type="ECO:0000256" key="6">
    <source>
        <dbReference type="ARBA" id="ARBA00022989"/>
    </source>
</evidence>
<feature type="transmembrane region" description="Helical" evidence="9">
    <location>
        <begin position="253"/>
        <end position="278"/>
    </location>
</feature>
<feature type="transmembrane region" description="Helical" evidence="9">
    <location>
        <begin position="211"/>
        <end position="233"/>
    </location>
</feature>
<dbReference type="Pfam" id="PF03878">
    <property type="entry name" value="YIF1"/>
    <property type="match status" value="1"/>
</dbReference>
<keyword evidence="5 9" id="KW-0653">Protein transport</keyword>
<dbReference type="EMBL" id="LWCA01000937">
    <property type="protein sequence ID" value="OAF66422.1"/>
    <property type="molecule type" value="Genomic_DNA"/>
</dbReference>
<dbReference type="PANTHER" id="PTHR14083:SF0">
    <property type="entry name" value="YIP1D-INTERACTING FACTOR 1, ISOFORM C"/>
    <property type="match status" value="1"/>
</dbReference>
<dbReference type="GO" id="GO:0006888">
    <property type="term" value="P:endoplasmic reticulum to Golgi vesicle-mediated transport"/>
    <property type="evidence" value="ECO:0007669"/>
    <property type="project" value="UniProtKB-UniRule"/>
</dbReference>
<keyword evidence="3 9" id="KW-0812">Transmembrane</keyword>
<dbReference type="GO" id="GO:0030134">
    <property type="term" value="C:COPII-coated ER to Golgi transport vesicle"/>
    <property type="evidence" value="ECO:0007669"/>
    <property type="project" value="TreeGrafter"/>
</dbReference>
<evidence type="ECO:0000256" key="2">
    <source>
        <dbReference type="ARBA" id="ARBA00022448"/>
    </source>
</evidence>
<feature type="transmembrane region" description="Helical" evidence="9">
    <location>
        <begin position="181"/>
        <end position="199"/>
    </location>
</feature>
<dbReference type="InterPro" id="IPR005578">
    <property type="entry name" value="Yif1_fam"/>
</dbReference>
<reference evidence="11 12" key="1">
    <citation type="submission" date="2016-04" db="EMBL/GenBank/DDBJ databases">
        <title>The genome of Intoshia linei affirms orthonectids as highly simplified spiralians.</title>
        <authorList>
            <person name="Mikhailov K.V."/>
            <person name="Slusarev G.S."/>
            <person name="Nikitin M.A."/>
            <person name="Logacheva M.D."/>
            <person name="Penin A."/>
            <person name="Aleoshin V."/>
            <person name="Panchin Y.V."/>
        </authorList>
    </citation>
    <scope>NUCLEOTIDE SEQUENCE [LARGE SCALE GENOMIC DNA]</scope>
    <source>
        <strain evidence="11">Intl2013</strain>
        <tissue evidence="11">Whole animal</tissue>
    </source>
</reference>
<proteinExistence type="inferred from homology"/>
<protein>
    <recommendedName>
        <fullName evidence="9">Protein YIF1</fullName>
    </recommendedName>
</protein>
<feature type="transmembrane region" description="Helical" evidence="9">
    <location>
        <begin position="307"/>
        <end position="326"/>
    </location>
</feature>
<feature type="region of interest" description="Disordered" evidence="10">
    <location>
        <begin position="1"/>
        <end position="27"/>
    </location>
</feature>
<evidence type="ECO:0000256" key="3">
    <source>
        <dbReference type="ARBA" id="ARBA00022692"/>
    </source>
</evidence>
<keyword evidence="4 9" id="KW-0256">Endoplasmic reticulum</keyword>
<evidence type="ECO:0000256" key="9">
    <source>
        <dbReference type="RuleBase" id="RU368073"/>
    </source>
</evidence>
<dbReference type="GO" id="GO:0015031">
    <property type="term" value="P:protein transport"/>
    <property type="evidence" value="ECO:0007669"/>
    <property type="project" value="UniProtKB-KW"/>
</dbReference>
<dbReference type="PANTHER" id="PTHR14083">
    <property type="entry name" value="YIP1 INTERACTING FACTOR HOMOLOG YIF1 PROTEIN"/>
    <property type="match status" value="1"/>
</dbReference>
<evidence type="ECO:0000256" key="5">
    <source>
        <dbReference type="ARBA" id="ARBA00022927"/>
    </source>
</evidence>
<keyword evidence="8 9" id="KW-0472">Membrane</keyword>
<evidence type="ECO:0000256" key="10">
    <source>
        <dbReference type="SAM" id="MobiDB-lite"/>
    </source>
</evidence>
<comment type="caution">
    <text evidence="11">The sequence shown here is derived from an EMBL/GenBank/DDBJ whole genome shotgun (WGS) entry which is preliminary data.</text>
</comment>
<gene>
    <name evidence="11" type="ORF">A3Q56_05808</name>
</gene>
<keyword evidence="6 9" id="KW-1133">Transmembrane helix</keyword>
<comment type="function">
    <text evidence="9">Has a role in transport between endoplasmic reticulum and Golgi.</text>
</comment>
<evidence type="ECO:0000313" key="11">
    <source>
        <dbReference type="EMBL" id="OAF66422.1"/>
    </source>
</evidence>
<dbReference type="GO" id="GO:0005793">
    <property type="term" value="C:endoplasmic reticulum-Golgi intermediate compartment"/>
    <property type="evidence" value="ECO:0007669"/>
    <property type="project" value="UniProtKB-UniRule"/>
</dbReference>
<evidence type="ECO:0000313" key="12">
    <source>
        <dbReference type="Proteomes" id="UP000078046"/>
    </source>
</evidence>
<dbReference type="Proteomes" id="UP000078046">
    <property type="component" value="Unassembled WGS sequence"/>
</dbReference>
<accession>A0A177AY34</accession>
<evidence type="ECO:0000256" key="7">
    <source>
        <dbReference type="ARBA" id="ARBA00023034"/>
    </source>
</evidence>
<dbReference type="GO" id="GO:0005789">
    <property type="term" value="C:endoplasmic reticulum membrane"/>
    <property type="evidence" value="ECO:0007669"/>
    <property type="project" value="UniProtKB-SubCell"/>
</dbReference>
<keyword evidence="7 9" id="KW-0333">Golgi apparatus</keyword>
<sequence>MNSWNDFDYNINNNDIKNSNKPFQNNRQNEQLNNQQNKFVPHFRQQTHPPQYIQPQFQPNYQNQPAPIKPNFENFPQSHDAMGNNKNIPNSEPSTLNREVASMAYMYSGRLATQGKQYFENKVNSFVPIETLKSYFTVDSAYVYKKCSIILFPYCHNNWTISPYRNSNADVFNHDINAPDLYIPALSFFLYIMLSCIFTTAHGISIPKMQVLMSSTLAWLIVEIFVYIVYMYIANIKNCLAYLDLIAYSSYKLFPMSLCSVVGYVFGYFPYMCCLVWCSCATRSLKLALSNQPNADTIRYSDNRTKIMYMLLLICIDQPLIIWLLTRSSV</sequence>
<evidence type="ECO:0000256" key="4">
    <source>
        <dbReference type="ARBA" id="ARBA00022824"/>
    </source>
</evidence>
<keyword evidence="2 9" id="KW-0813">Transport</keyword>
<comment type="subcellular location">
    <subcellularLocation>
        <location evidence="9">Endoplasmic reticulum membrane</location>
        <topology evidence="9">Multi-pass membrane protein</topology>
    </subcellularLocation>
    <subcellularLocation>
        <location evidence="9">Golgi apparatus membrane</location>
        <topology evidence="9">Multi-pass membrane protein</topology>
    </subcellularLocation>
</comment>
<organism evidence="11 12">
    <name type="scientific">Intoshia linei</name>
    <dbReference type="NCBI Taxonomy" id="1819745"/>
    <lineage>
        <taxon>Eukaryota</taxon>
        <taxon>Metazoa</taxon>
        <taxon>Spiralia</taxon>
        <taxon>Lophotrochozoa</taxon>
        <taxon>Mesozoa</taxon>
        <taxon>Orthonectida</taxon>
        <taxon>Rhopaluridae</taxon>
        <taxon>Intoshia</taxon>
    </lineage>
</organism>
<dbReference type="OrthoDB" id="337750at2759"/>
<keyword evidence="12" id="KW-1185">Reference proteome</keyword>
<evidence type="ECO:0000256" key="1">
    <source>
        <dbReference type="ARBA" id="ARBA00009727"/>
    </source>
</evidence>
<evidence type="ECO:0000256" key="8">
    <source>
        <dbReference type="ARBA" id="ARBA00023136"/>
    </source>
</evidence>